<evidence type="ECO:0000256" key="1">
    <source>
        <dbReference type="SAM" id="Phobius"/>
    </source>
</evidence>
<feature type="transmembrane region" description="Helical" evidence="1">
    <location>
        <begin position="12"/>
        <end position="36"/>
    </location>
</feature>
<comment type="caution">
    <text evidence="2">The sequence shown here is derived from an EMBL/GenBank/DDBJ whole genome shotgun (WGS) entry which is preliminary data.</text>
</comment>
<dbReference type="Proteomes" id="UP001549112">
    <property type="component" value="Unassembled WGS sequence"/>
</dbReference>
<dbReference type="RefSeq" id="WP_354185836.1">
    <property type="nucleotide sequence ID" value="NZ_JBEPLT010000004.1"/>
</dbReference>
<sequence length="172" mass="19542">MYIWLSNLLGTSASHITISFAFFIIIIVAVATVILFSRRFNTENSRNNIKKHPSRLTLCETIAIDRTRRLILVRCDDKEHLLLIGGLTDVVVESNVINARVTQQHTQPVLTTTETNLNLNLTGKRSFSVNGRENTQRRTSTPFIKQKVEDSITSAEIEGRQEPFLFIPAFKK</sequence>
<dbReference type="EMBL" id="JBEPLT010000004">
    <property type="protein sequence ID" value="MET3559893.1"/>
    <property type="molecule type" value="Genomic_DNA"/>
</dbReference>
<keyword evidence="3" id="KW-1185">Reference proteome</keyword>
<protein>
    <recommendedName>
        <fullName evidence="4">Flagellar biosynthesis protein FliO</fullName>
    </recommendedName>
</protein>
<keyword evidence="1" id="KW-0812">Transmembrane</keyword>
<keyword evidence="1" id="KW-1133">Transmembrane helix</keyword>
<evidence type="ECO:0008006" key="4">
    <source>
        <dbReference type="Google" id="ProtNLM"/>
    </source>
</evidence>
<keyword evidence="1" id="KW-0472">Membrane</keyword>
<reference evidence="2 3" key="1">
    <citation type="submission" date="2024-06" db="EMBL/GenBank/DDBJ databases">
        <title>Genomic Encyclopedia of Type Strains, Phase IV (KMG-IV): sequencing the most valuable type-strain genomes for metagenomic binning, comparative biology and taxonomic classification.</title>
        <authorList>
            <person name="Goeker M."/>
        </authorList>
    </citation>
    <scope>NUCLEOTIDE SEQUENCE [LARGE SCALE GENOMIC DNA]</scope>
    <source>
        <strain evidence="2 3">DSM 23650</strain>
    </source>
</reference>
<evidence type="ECO:0000313" key="3">
    <source>
        <dbReference type="Proteomes" id="UP001549112"/>
    </source>
</evidence>
<name>A0ABV2FN40_9HYPH</name>
<proteinExistence type="predicted"/>
<evidence type="ECO:0000313" key="2">
    <source>
        <dbReference type="EMBL" id="MET3559893.1"/>
    </source>
</evidence>
<accession>A0ABV2FN40</accession>
<organism evidence="2 3">
    <name type="scientific">Bartonella japonica</name>
    <dbReference type="NCBI Taxonomy" id="357761"/>
    <lineage>
        <taxon>Bacteria</taxon>
        <taxon>Pseudomonadati</taxon>
        <taxon>Pseudomonadota</taxon>
        <taxon>Alphaproteobacteria</taxon>
        <taxon>Hyphomicrobiales</taxon>
        <taxon>Bartonellaceae</taxon>
        <taxon>Bartonella</taxon>
    </lineage>
</organism>
<gene>
    <name evidence="2" type="ORF">ABID39_000577</name>
</gene>